<protein>
    <submittedName>
        <fullName evidence="3">DUF5723 family protein</fullName>
    </submittedName>
</protein>
<dbReference type="Proteomes" id="UP001597387">
    <property type="component" value="Unassembled WGS sequence"/>
</dbReference>
<organism evidence="3 4">
    <name type="scientific">Paradesertivirga mongoliensis</name>
    <dbReference type="NCBI Taxonomy" id="2100740"/>
    <lineage>
        <taxon>Bacteria</taxon>
        <taxon>Pseudomonadati</taxon>
        <taxon>Bacteroidota</taxon>
        <taxon>Sphingobacteriia</taxon>
        <taxon>Sphingobacteriales</taxon>
        <taxon>Sphingobacteriaceae</taxon>
        <taxon>Paradesertivirga</taxon>
    </lineage>
</organism>
<evidence type="ECO:0000313" key="4">
    <source>
        <dbReference type="Proteomes" id="UP001597387"/>
    </source>
</evidence>
<evidence type="ECO:0000259" key="2">
    <source>
        <dbReference type="Pfam" id="PF18990"/>
    </source>
</evidence>
<dbReference type="EMBL" id="JBHUHZ010000004">
    <property type="protein sequence ID" value="MFD2164371.1"/>
    <property type="molecule type" value="Genomic_DNA"/>
</dbReference>
<gene>
    <name evidence="3" type="ORF">ACFSJU_18335</name>
</gene>
<evidence type="ECO:0000313" key="3">
    <source>
        <dbReference type="EMBL" id="MFD2164371.1"/>
    </source>
</evidence>
<reference evidence="4" key="1">
    <citation type="journal article" date="2019" name="Int. J. Syst. Evol. Microbiol.">
        <title>The Global Catalogue of Microorganisms (GCM) 10K type strain sequencing project: providing services to taxonomists for standard genome sequencing and annotation.</title>
        <authorList>
            <consortium name="The Broad Institute Genomics Platform"/>
            <consortium name="The Broad Institute Genome Sequencing Center for Infectious Disease"/>
            <person name="Wu L."/>
            <person name="Ma J."/>
        </authorList>
    </citation>
    <scope>NUCLEOTIDE SEQUENCE [LARGE SCALE GENOMIC DNA]</scope>
    <source>
        <strain evidence="4">KCTC 42217</strain>
    </source>
</reference>
<feature type="domain" description="DUF5723" evidence="2">
    <location>
        <begin position="51"/>
        <end position="395"/>
    </location>
</feature>
<dbReference type="PROSITE" id="PS00242">
    <property type="entry name" value="INTEGRIN_ALPHA"/>
    <property type="match status" value="1"/>
</dbReference>
<comment type="caution">
    <text evidence="3">The sequence shown here is derived from an EMBL/GenBank/DDBJ whole genome shotgun (WGS) entry which is preliminary data.</text>
</comment>
<sequence>MKNYFLSLCFLFLVTTTGFSQFSLYNTRTLYDSFENPAQKAFYADTSRTYAFNFFIPNFSVNATILGPAQTTFKSLLFGGKFNTSDLELGSNAEMNKIYFNENAYLAMFKIFKGAKFNQEIGFAWQIRSYGNVAVSNETLALFNNYNLLSQSADNRFNNSGTATSYHQFAFTFREDYNKRLGLGIKLSYLSGIAHSKLQMEESSLAFNETDKTYAMALRGTLRSNFLLDDPDKTLIVPGFKNPGAALSLSANYKLKRGFTLLANVKDLGFIYWSKTPYKFTIDKTVQFTQGEKQSSINSKLKKDFFKNPDSSKFKTPINSRVELLVNKDLGSYQPNLLISKNLFEKGGDIALINTYRHRALNLSLSTAYNLHNYFQVGGQFMLKSPNAEFFIGSDQIFENYYTAKGVLTSDEKIGKGKTAASVYFGFAIKYGDPKQRRQNTNFIPVDDRDFKEGFFKRLYKRIFKRKRFEGQRE</sequence>
<name>A0ABW4ZRT3_9SPHI</name>
<dbReference type="RefSeq" id="WP_255901688.1">
    <property type="nucleotide sequence ID" value="NZ_JAFMZO010000002.1"/>
</dbReference>
<evidence type="ECO:0000256" key="1">
    <source>
        <dbReference type="SAM" id="SignalP"/>
    </source>
</evidence>
<feature type="chain" id="PRO_5045536927" evidence="1">
    <location>
        <begin position="21"/>
        <end position="474"/>
    </location>
</feature>
<dbReference type="InterPro" id="IPR018184">
    <property type="entry name" value="Integrin_alpha_C_CS"/>
</dbReference>
<keyword evidence="4" id="KW-1185">Reference proteome</keyword>
<feature type="signal peptide" evidence="1">
    <location>
        <begin position="1"/>
        <end position="20"/>
    </location>
</feature>
<dbReference type="InterPro" id="IPR043781">
    <property type="entry name" value="DUF5723"/>
</dbReference>
<dbReference type="Pfam" id="PF18990">
    <property type="entry name" value="DUF5723"/>
    <property type="match status" value="1"/>
</dbReference>
<proteinExistence type="predicted"/>
<accession>A0ABW4ZRT3</accession>
<keyword evidence="1" id="KW-0732">Signal</keyword>